<dbReference type="Gene3D" id="3.30.460.10">
    <property type="entry name" value="Beta Polymerase, domain 2"/>
    <property type="match status" value="1"/>
</dbReference>
<dbReference type="Gene3D" id="3.60.10.10">
    <property type="entry name" value="Endonuclease/exonuclease/phosphatase"/>
    <property type="match status" value="1"/>
</dbReference>
<dbReference type="SUPFAM" id="SSF81301">
    <property type="entry name" value="Nucleotidyltransferase"/>
    <property type="match status" value="1"/>
</dbReference>
<feature type="domain" description="Poly(A) polymerase nucleotidyltransferase" evidence="17">
    <location>
        <begin position="613"/>
        <end position="750"/>
    </location>
</feature>
<evidence type="ECO:0000256" key="1">
    <source>
        <dbReference type="ARBA" id="ARBA00001936"/>
    </source>
</evidence>
<dbReference type="SUPFAM" id="SSF81631">
    <property type="entry name" value="PAP/OAS1 substrate-binding domain"/>
    <property type="match status" value="1"/>
</dbReference>
<dbReference type="InterPro" id="IPR048840">
    <property type="entry name" value="PolA_pol_NTPase"/>
</dbReference>
<organism evidence="18 19">
    <name type="scientific">Neoarthrinium moseri</name>
    <dbReference type="NCBI Taxonomy" id="1658444"/>
    <lineage>
        <taxon>Eukaryota</taxon>
        <taxon>Fungi</taxon>
        <taxon>Dikarya</taxon>
        <taxon>Ascomycota</taxon>
        <taxon>Pezizomycotina</taxon>
        <taxon>Sordariomycetes</taxon>
        <taxon>Xylariomycetidae</taxon>
        <taxon>Amphisphaeriales</taxon>
        <taxon>Apiosporaceae</taxon>
        <taxon>Neoarthrinium</taxon>
    </lineage>
</organism>
<evidence type="ECO:0000256" key="5">
    <source>
        <dbReference type="ARBA" id="ARBA00012388"/>
    </source>
</evidence>
<dbReference type="Gene3D" id="1.10.1410.10">
    <property type="match status" value="1"/>
</dbReference>
<dbReference type="EMBL" id="JAFIMR010000001">
    <property type="protein sequence ID" value="KAI1881385.1"/>
    <property type="molecule type" value="Genomic_DNA"/>
</dbReference>
<evidence type="ECO:0000256" key="3">
    <source>
        <dbReference type="ARBA" id="ARBA00004123"/>
    </source>
</evidence>
<keyword evidence="11" id="KW-0460">Magnesium</keyword>
<dbReference type="GO" id="GO:0006397">
    <property type="term" value="P:mRNA processing"/>
    <property type="evidence" value="ECO:0007669"/>
    <property type="project" value="UniProtKB-KW"/>
</dbReference>
<keyword evidence="9" id="KW-0547">Nucleotide-binding</keyword>
<dbReference type="Pfam" id="PF03372">
    <property type="entry name" value="Exo_endo_phos"/>
    <property type="match status" value="1"/>
</dbReference>
<comment type="subcellular location">
    <subcellularLocation>
        <location evidence="3">Nucleus</location>
    </subcellularLocation>
</comment>
<evidence type="ECO:0000256" key="10">
    <source>
        <dbReference type="ARBA" id="ARBA00022840"/>
    </source>
</evidence>
<dbReference type="GO" id="GO:0005634">
    <property type="term" value="C:nucleus"/>
    <property type="evidence" value="ECO:0007669"/>
    <property type="project" value="UniProtKB-SubCell"/>
</dbReference>
<dbReference type="PANTHER" id="PTHR10682:SF23">
    <property type="entry name" value="POLYNUCLEOTIDE ADENYLYLTRANSFERASE"/>
    <property type="match status" value="1"/>
</dbReference>
<feature type="domain" description="Poly(A) polymerase central" evidence="16">
    <location>
        <begin position="800"/>
        <end position="926"/>
    </location>
</feature>
<evidence type="ECO:0000259" key="16">
    <source>
        <dbReference type="Pfam" id="PF04928"/>
    </source>
</evidence>
<evidence type="ECO:0000259" key="17">
    <source>
        <dbReference type="Pfam" id="PF20750"/>
    </source>
</evidence>
<dbReference type="Gene3D" id="3.90.1140.10">
    <property type="entry name" value="Cyclic phosphodiesterase"/>
    <property type="match status" value="1"/>
</dbReference>
<comment type="cofactor">
    <cofactor evidence="2">
        <name>Mg(2+)</name>
        <dbReference type="ChEBI" id="CHEBI:18420"/>
    </cofactor>
</comment>
<dbReference type="InterPro" id="IPR040459">
    <property type="entry name" value="MJ1316"/>
</dbReference>
<dbReference type="SUPFAM" id="SSF55144">
    <property type="entry name" value="LigT-like"/>
    <property type="match status" value="1"/>
</dbReference>
<keyword evidence="12" id="KW-0539">Nucleus</keyword>
<accession>A0A9Q0AWM4</accession>
<evidence type="ECO:0000256" key="7">
    <source>
        <dbReference type="ARBA" id="ARBA00022679"/>
    </source>
</evidence>
<keyword evidence="8" id="KW-0479">Metal-binding</keyword>
<dbReference type="GO" id="GO:0046872">
    <property type="term" value="F:metal ion binding"/>
    <property type="evidence" value="ECO:0007669"/>
    <property type="project" value="UniProtKB-KW"/>
</dbReference>
<dbReference type="Proteomes" id="UP000829685">
    <property type="component" value="Unassembled WGS sequence"/>
</dbReference>
<evidence type="ECO:0000313" key="18">
    <source>
        <dbReference type="EMBL" id="KAI1881385.1"/>
    </source>
</evidence>
<feature type="region of interest" description="Disordered" evidence="13">
    <location>
        <begin position="1075"/>
        <end position="1109"/>
    </location>
</feature>
<dbReference type="Pfam" id="PF04928">
    <property type="entry name" value="PAP_central"/>
    <property type="match status" value="1"/>
</dbReference>
<evidence type="ECO:0000256" key="9">
    <source>
        <dbReference type="ARBA" id="ARBA00022741"/>
    </source>
</evidence>
<gene>
    <name evidence="18" type="ORF">JX265_000211</name>
</gene>
<feature type="domain" description="MJ1316 RNA cyclic group end recognition" evidence="15">
    <location>
        <begin position="1125"/>
        <end position="1195"/>
    </location>
</feature>
<keyword evidence="6" id="KW-0507">mRNA processing</keyword>
<evidence type="ECO:0000256" key="13">
    <source>
        <dbReference type="SAM" id="MobiDB-lite"/>
    </source>
</evidence>
<dbReference type="GO" id="GO:0005524">
    <property type="term" value="F:ATP binding"/>
    <property type="evidence" value="ECO:0007669"/>
    <property type="project" value="UniProtKB-KW"/>
</dbReference>
<comment type="caution">
    <text evidence="18">The sequence shown here is derived from an EMBL/GenBank/DDBJ whole genome shotgun (WGS) entry which is preliminary data.</text>
</comment>
<evidence type="ECO:0000256" key="2">
    <source>
        <dbReference type="ARBA" id="ARBA00001946"/>
    </source>
</evidence>
<evidence type="ECO:0000256" key="4">
    <source>
        <dbReference type="ARBA" id="ARBA00010912"/>
    </source>
</evidence>
<comment type="similarity">
    <text evidence="4">Belongs to the poly(A) polymerase family.</text>
</comment>
<comment type="cofactor">
    <cofactor evidence="1">
        <name>Mn(2+)</name>
        <dbReference type="ChEBI" id="CHEBI:29035"/>
    </cofactor>
</comment>
<dbReference type="AlphaFoldDB" id="A0A9Q0AWM4"/>
<dbReference type="InterPro" id="IPR005135">
    <property type="entry name" value="Endo/exonuclease/phosphatase"/>
</dbReference>
<dbReference type="SUPFAM" id="SSF56219">
    <property type="entry name" value="DNase I-like"/>
    <property type="match status" value="1"/>
</dbReference>
<keyword evidence="19" id="KW-1185">Reference proteome</keyword>
<evidence type="ECO:0000256" key="6">
    <source>
        <dbReference type="ARBA" id="ARBA00022664"/>
    </source>
</evidence>
<reference evidence="18" key="1">
    <citation type="submission" date="2021-03" db="EMBL/GenBank/DDBJ databases">
        <title>Revisited historic fungal species revealed as producer of novel bioactive compounds through whole genome sequencing and comparative genomics.</title>
        <authorList>
            <person name="Vignolle G.A."/>
            <person name="Hochenegger N."/>
            <person name="Mach R.L."/>
            <person name="Mach-Aigner A.R."/>
            <person name="Javad Rahimi M."/>
            <person name="Salim K.A."/>
            <person name="Chan C.M."/>
            <person name="Lim L.B.L."/>
            <person name="Cai F."/>
            <person name="Druzhinina I.S."/>
            <person name="U'Ren J.M."/>
            <person name="Derntl C."/>
        </authorList>
    </citation>
    <scope>NUCLEOTIDE SEQUENCE</scope>
    <source>
        <strain evidence="18">TUCIM 5799</strain>
    </source>
</reference>
<dbReference type="InterPro" id="IPR009097">
    <property type="entry name" value="Cyclic_Pdiesterase"/>
</dbReference>
<dbReference type="GO" id="GO:1990817">
    <property type="term" value="F:poly(A) RNA polymerase activity"/>
    <property type="evidence" value="ECO:0007669"/>
    <property type="project" value="UniProtKB-EC"/>
</dbReference>
<keyword evidence="10" id="KW-0067">ATP-binding</keyword>
<dbReference type="InterPro" id="IPR007012">
    <property type="entry name" value="PolA_pol_cen_dom"/>
</dbReference>
<dbReference type="Pfam" id="PF20750">
    <property type="entry name" value="PAP_NTPase"/>
    <property type="match status" value="1"/>
</dbReference>
<dbReference type="PANTHER" id="PTHR10682">
    <property type="entry name" value="POLY A POLYMERASE"/>
    <property type="match status" value="1"/>
</dbReference>
<name>A0A9Q0AWM4_9PEZI</name>
<keyword evidence="7" id="KW-0808">Transferase</keyword>
<evidence type="ECO:0000256" key="11">
    <source>
        <dbReference type="ARBA" id="ARBA00022842"/>
    </source>
</evidence>
<dbReference type="Pfam" id="PF13563">
    <property type="entry name" value="2_5_RNA_ligase2"/>
    <property type="match status" value="1"/>
</dbReference>
<feature type="compositionally biased region" description="Acidic residues" evidence="13">
    <location>
        <begin position="1077"/>
        <end position="1099"/>
    </location>
</feature>
<dbReference type="InterPro" id="IPR036691">
    <property type="entry name" value="Endo/exonu/phosph_ase_sf"/>
</dbReference>
<evidence type="ECO:0000313" key="19">
    <source>
        <dbReference type="Proteomes" id="UP000829685"/>
    </source>
</evidence>
<dbReference type="Pfam" id="PF04457">
    <property type="entry name" value="MJ1316"/>
    <property type="match status" value="1"/>
</dbReference>
<evidence type="ECO:0000259" key="15">
    <source>
        <dbReference type="Pfam" id="PF04457"/>
    </source>
</evidence>
<evidence type="ECO:0000259" key="14">
    <source>
        <dbReference type="Pfam" id="PF03372"/>
    </source>
</evidence>
<evidence type="ECO:0000256" key="8">
    <source>
        <dbReference type="ARBA" id="ARBA00022723"/>
    </source>
</evidence>
<proteinExistence type="inferred from homology"/>
<protein>
    <recommendedName>
        <fullName evidence="5">polynucleotide adenylyltransferase</fullName>
        <ecNumber evidence="5">2.7.7.19</ecNumber>
    </recommendedName>
</protein>
<dbReference type="EC" id="2.7.7.19" evidence="5"/>
<sequence>MAGTGSSATEPPLSCGSHDTAICVVPPRSLWGTVDRLRSLYDKAYEKWPPHINLVYPFVKVDSLEQASARISSCLAASNEIRNGTFPVSLNAVGVFSHRHDNTVFVHDNDASRTSRLESLRNLVLEALGQRGSAYRMHLTIGQSEDISSAPHGFLLQKASLIPALNWDVQELCLLVRERTHIDGNSSSRMKVWATISLKDFSVHRMSPTAELYEGIRLKAPSDELQECITGNSDRTWPPFYYSAGAQAWKPHHTTVTEEERDTPENVRIASYNVLAEFEYPPSHLRYPLLLKNILDEAAVADVLVLQEVTDDFLIYLLQDGAIRREYPFVSHGPPDQEDIDPLPSHLNVVVLSKWSFSWKWISFRRKHKGSVVLQFDHLGKRVDDTFVPVILATVHLTCGLTDGSVAAKKIELQNIIKYLTEAYPHNPWILAGDFNITTSTYTIGAALQKKAISSQTAKYLANLETMLTESGLSDTWMIARLENLALMPSDDDHHLNLSDAFEGEEGATFNPVVNELAAAIVGSGFNNRPQRYDRILVKSAETFSISGFNMFGQHAGIADENPQEYSSSDQKIVHLGFASDHWGVRCSLKVSSERPQPSIEETTKPTVAMQLTPGPESLAKPSELRKCLADRNIIPSEIDMETREQALQLLEDVLLEDGSEATMYQNRLGQRFVIVPVGSYGLGVWTTSSDIDCLCIGPISTKTFFALARQRLRKASSRDVKLLRQVNANSGTMLELEVLGIKMDLQYCPSALIAETWPQAMKLPPSSPVFTLPTQTLAKLKPVRDLYYLRHTLPDLAAFRFAFHVIKAWAKQSGIYSARFGYLGGIHISILLSRVCKLLAKDGGSASVPSIITTFFHQYANFDWKNQMVFDPFFHKRLRYVRTSREPLAILGFHSPALNTAHTASLPSVRTISEELQRANQLLSTEGAQWSDFLGEKTSDGSAAFLKSFRSYIKIDVQFWGVSLDLHRRLPTIHARIWPARFVNVDQESSDEDKEYQGYYLVGLDQNDASSPAMSKEDLRIAFGSLQTALHKFETQLRSDEKYFDSKTSWMSASVVNQSQIGDLKLDHREWGEYTLGDDEEEDDEDEEILDATEDYSEADSSTSRKKKAIEKELPARPAYSGKFRSSADVINRIRWDPNMDSSDYIVGYEDRFLGIMERELDQWKAEQTDEEFIPQHRIMFFKRKSDAVVVWDRQSRRDHIFGSGVRDE</sequence>
<evidence type="ECO:0000256" key="12">
    <source>
        <dbReference type="ARBA" id="ARBA00023242"/>
    </source>
</evidence>
<dbReference type="InterPro" id="IPR043519">
    <property type="entry name" value="NT_sf"/>
</dbReference>
<feature type="domain" description="Endonuclease/exonuclease/phosphatase" evidence="14">
    <location>
        <begin position="270"/>
        <end position="539"/>
    </location>
</feature>